<dbReference type="Gene3D" id="3.30.530.20">
    <property type="match status" value="1"/>
</dbReference>
<dbReference type="Pfam" id="PF08327">
    <property type="entry name" value="AHSA1"/>
    <property type="match status" value="1"/>
</dbReference>
<dbReference type="OrthoDB" id="6388102at2"/>
<protein>
    <submittedName>
        <fullName evidence="3">SRPBCC domain-containing protein</fullName>
    </submittedName>
</protein>
<proteinExistence type="inferred from homology"/>
<comment type="similarity">
    <text evidence="1">Belongs to the AHA1 family.</text>
</comment>
<evidence type="ECO:0000256" key="1">
    <source>
        <dbReference type="ARBA" id="ARBA00006817"/>
    </source>
</evidence>
<dbReference type="SUPFAM" id="SSF55961">
    <property type="entry name" value="Bet v1-like"/>
    <property type="match status" value="1"/>
</dbReference>
<dbReference type="Proteomes" id="UP000253688">
    <property type="component" value="Unassembled WGS sequence"/>
</dbReference>
<evidence type="ECO:0000259" key="2">
    <source>
        <dbReference type="Pfam" id="PF08327"/>
    </source>
</evidence>
<organism evidence="3 4">
    <name type="scientific">Acinetobacter junii</name>
    <dbReference type="NCBI Taxonomy" id="40215"/>
    <lineage>
        <taxon>Bacteria</taxon>
        <taxon>Pseudomonadati</taxon>
        <taxon>Pseudomonadota</taxon>
        <taxon>Gammaproteobacteria</taxon>
        <taxon>Moraxellales</taxon>
        <taxon>Moraxellaceae</taxon>
        <taxon>Acinetobacter</taxon>
    </lineage>
</organism>
<dbReference type="EMBL" id="QEWH01000069">
    <property type="protein sequence ID" value="RBA45424.1"/>
    <property type="molecule type" value="Genomic_DNA"/>
</dbReference>
<dbReference type="InterPro" id="IPR023393">
    <property type="entry name" value="START-like_dom_sf"/>
</dbReference>
<evidence type="ECO:0000313" key="4">
    <source>
        <dbReference type="Proteomes" id="UP000253688"/>
    </source>
</evidence>
<accession>A0A2R4UTY0</accession>
<evidence type="ECO:0000313" key="3">
    <source>
        <dbReference type="EMBL" id="RBA45424.1"/>
    </source>
</evidence>
<dbReference type="CDD" id="cd07814">
    <property type="entry name" value="SRPBCC_CalC_Aha1-like"/>
    <property type="match status" value="1"/>
</dbReference>
<comment type="caution">
    <text evidence="3">The sequence shown here is derived from an EMBL/GenBank/DDBJ whole genome shotgun (WGS) entry which is preliminary data.</text>
</comment>
<gene>
    <name evidence="3" type="ORF">DC346_11825</name>
</gene>
<dbReference type="AlphaFoldDB" id="A0A2R4UTY0"/>
<reference evidence="3 4" key="1">
    <citation type="submission" date="2018-04" db="EMBL/GenBank/DDBJ databases">
        <title>Acinetobacter junii Genome sequencing and assembly.</title>
        <authorList>
            <person name="Su J."/>
            <person name="Rensing C."/>
            <person name="Mazhar H.S."/>
        </authorList>
    </citation>
    <scope>NUCLEOTIDE SEQUENCE [LARGE SCALE GENOMIC DNA]</scope>
    <source>
        <strain evidence="3 4">SC22</strain>
    </source>
</reference>
<dbReference type="STRING" id="40215.BVL33_07225"/>
<dbReference type="RefSeq" id="WP_004913396.1">
    <property type="nucleotide sequence ID" value="NZ_BBSD01000066.1"/>
</dbReference>
<feature type="domain" description="Activator of Hsp90 ATPase homologue 1/2-like C-terminal" evidence="2">
    <location>
        <begin position="12"/>
        <end position="136"/>
    </location>
</feature>
<sequence length="145" mass="16808">MKTLSYNIRIYATPERVWDILWGNETYNVWTKFFSCDSQMKSDWKVGGKTYFTDGDGNGMVSTIERIDEPNEIVFKHLGMIKDGQEDFDSEDVKAWAGSLEKYLLVDYNGETQLHVEVDIQPEYEEMMNNGFDQGLAMVKHLAEK</sequence>
<name>A0A2R4UTY0_ACIJU</name>
<dbReference type="InterPro" id="IPR013538">
    <property type="entry name" value="ASHA1/2-like_C"/>
</dbReference>